<keyword evidence="1" id="KW-0472">Membrane</keyword>
<dbReference type="EMBL" id="SFBK01000261">
    <property type="protein sequence ID" value="TRU19040.1"/>
    <property type="molecule type" value="Genomic_DNA"/>
</dbReference>
<proteinExistence type="predicted"/>
<organism evidence="2 3">
    <name type="scientific">Microcystis aeruginosa Ma_QC_B_20070730_S2</name>
    <dbReference type="NCBI Taxonomy" id="2486256"/>
    <lineage>
        <taxon>Bacteria</taxon>
        <taxon>Bacillati</taxon>
        <taxon>Cyanobacteriota</taxon>
        <taxon>Cyanophyceae</taxon>
        <taxon>Oscillatoriophycideae</taxon>
        <taxon>Chroococcales</taxon>
        <taxon>Microcystaceae</taxon>
        <taxon>Microcystis</taxon>
    </lineage>
</organism>
<feature type="transmembrane region" description="Helical" evidence="1">
    <location>
        <begin position="12"/>
        <end position="30"/>
    </location>
</feature>
<evidence type="ECO:0000256" key="1">
    <source>
        <dbReference type="SAM" id="Phobius"/>
    </source>
</evidence>
<gene>
    <name evidence="2" type="ORF">EWV80_19940</name>
</gene>
<keyword evidence="1" id="KW-1133">Transmembrane helix</keyword>
<dbReference type="Proteomes" id="UP000320551">
    <property type="component" value="Unassembled WGS sequence"/>
</dbReference>
<comment type="caution">
    <text evidence="2">The sequence shown here is derived from an EMBL/GenBank/DDBJ whole genome shotgun (WGS) entry which is preliminary data.</text>
</comment>
<accession>A0A552D9Z0</accession>
<reference evidence="2 3" key="1">
    <citation type="submission" date="2019-01" db="EMBL/GenBank/DDBJ databases">
        <title>Coherence of Microcystis species and biogeography revealed through population genomics.</title>
        <authorList>
            <person name="Perez-Carrascal O.M."/>
            <person name="Terrat Y."/>
            <person name="Giani A."/>
            <person name="Fortin N."/>
            <person name="Tromas N."/>
            <person name="Shapiro B.J."/>
        </authorList>
    </citation>
    <scope>NUCLEOTIDE SEQUENCE [LARGE SCALE GENOMIC DNA]</scope>
    <source>
        <strain evidence="2">Ma_QC_B_20070730_S2</strain>
    </source>
</reference>
<dbReference type="AlphaFoldDB" id="A0A552D9Z0"/>
<keyword evidence="1" id="KW-0812">Transmembrane</keyword>
<evidence type="ECO:0000313" key="3">
    <source>
        <dbReference type="Proteomes" id="UP000320551"/>
    </source>
</evidence>
<name>A0A552D9Z0_MICAE</name>
<sequence>MTAPKKLDRRQVILLQIVAIFLCGLIAWSIQQPAVSTWLQGAIVLVADQENFEQLEGFTRKHLRKTKNLLKLKKREE</sequence>
<protein>
    <submittedName>
        <fullName evidence="2">Uncharacterized protein</fullName>
    </submittedName>
</protein>
<evidence type="ECO:0000313" key="2">
    <source>
        <dbReference type="EMBL" id="TRU19040.1"/>
    </source>
</evidence>